<dbReference type="Gene3D" id="2.60.40.2060">
    <property type="match status" value="1"/>
</dbReference>
<dbReference type="InterPro" id="IPR041186">
    <property type="entry name" value="DUF3823_C"/>
</dbReference>
<sequence>MVRTPAFLVGSGKVTASCKLEQIITGASAKAIERVTLYVSKTQFVDSRTSLASVDLKGADIKDLNAVSLTSDFPAIAGQSYAYDQDRRKNQWGRGFAVFARTKGSTLTPGR</sequence>
<dbReference type="Proteomes" id="UP001202180">
    <property type="component" value="Unassembled WGS sequence"/>
</dbReference>
<dbReference type="RefSeq" id="WP_248479666.1">
    <property type="nucleotide sequence ID" value="NZ_JALPRF010000005.1"/>
</dbReference>
<accession>A0ABT0HS61</accession>
<name>A0ABT0HS61_9BACT</name>
<dbReference type="Pfam" id="PF18003">
    <property type="entry name" value="DUF3823_C"/>
    <property type="match status" value="1"/>
</dbReference>
<comment type="caution">
    <text evidence="2">The sequence shown here is derived from an EMBL/GenBank/DDBJ whole genome shotgun (WGS) entry which is preliminary data.</text>
</comment>
<gene>
    <name evidence="2" type="ORF">M0L20_24290</name>
</gene>
<reference evidence="2 3" key="1">
    <citation type="submission" date="2022-04" db="EMBL/GenBank/DDBJ databases">
        <title>Spirosoma sp. strain RP8 genome sequencing and assembly.</title>
        <authorList>
            <person name="Jung Y."/>
        </authorList>
    </citation>
    <scope>NUCLEOTIDE SEQUENCE [LARGE SCALE GENOMIC DNA]</scope>
    <source>
        <strain evidence="2 3">RP8</strain>
    </source>
</reference>
<keyword evidence="3" id="KW-1185">Reference proteome</keyword>
<evidence type="ECO:0000313" key="2">
    <source>
        <dbReference type="EMBL" id="MCK8495013.1"/>
    </source>
</evidence>
<evidence type="ECO:0000313" key="3">
    <source>
        <dbReference type="Proteomes" id="UP001202180"/>
    </source>
</evidence>
<evidence type="ECO:0000259" key="1">
    <source>
        <dbReference type="Pfam" id="PF18003"/>
    </source>
</evidence>
<feature type="domain" description="DUF3823" evidence="1">
    <location>
        <begin position="1"/>
        <end position="83"/>
    </location>
</feature>
<organism evidence="2 3">
    <name type="scientific">Spirosoma liriopis</name>
    <dbReference type="NCBI Taxonomy" id="2937440"/>
    <lineage>
        <taxon>Bacteria</taxon>
        <taxon>Pseudomonadati</taxon>
        <taxon>Bacteroidota</taxon>
        <taxon>Cytophagia</taxon>
        <taxon>Cytophagales</taxon>
        <taxon>Cytophagaceae</taxon>
        <taxon>Spirosoma</taxon>
    </lineage>
</organism>
<proteinExistence type="predicted"/>
<protein>
    <submittedName>
        <fullName evidence="2">DUF3823 domain-containing protein</fullName>
    </submittedName>
</protein>
<dbReference type="EMBL" id="JALPRF010000005">
    <property type="protein sequence ID" value="MCK8495013.1"/>
    <property type="molecule type" value="Genomic_DNA"/>
</dbReference>